<feature type="region of interest" description="Disordered" evidence="1">
    <location>
        <begin position="1"/>
        <end position="60"/>
    </location>
</feature>
<dbReference type="EMBL" id="JAEMGP010000013">
    <property type="protein sequence ID" value="KAG5201915.1"/>
    <property type="molecule type" value="Genomic_DNA"/>
</dbReference>
<comment type="caution">
    <text evidence="2">The sequence shown here is derived from an EMBL/GenBank/DDBJ whole genome shotgun (WGS) entry which is preliminary data.</text>
</comment>
<accession>A0A836CWT6</accession>
<protein>
    <submittedName>
        <fullName evidence="2">Uncharacterized protein</fullName>
    </submittedName>
</protein>
<organism evidence="2 3">
    <name type="scientific">Ovis aries</name>
    <name type="common">Sheep</name>
    <dbReference type="NCBI Taxonomy" id="9940"/>
    <lineage>
        <taxon>Eukaryota</taxon>
        <taxon>Metazoa</taxon>
        <taxon>Chordata</taxon>
        <taxon>Craniata</taxon>
        <taxon>Vertebrata</taxon>
        <taxon>Euteleostomi</taxon>
        <taxon>Mammalia</taxon>
        <taxon>Eutheria</taxon>
        <taxon>Laurasiatheria</taxon>
        <taxon>Artiodactyla</taxon>
        <taxon>Ruminantia</taxon>
        <taxon>Pecora</taxon>
        <taxon>Bovidae</taxon>
        <taxon>Caprinae</taxon>
        <taxon>Ovis</taxon>
    </lineage>
</organism>
<dbReference type="Proteomes" id="UP000664991">
    <property type="component" value="Unassembled WGS sequence"/>
</dbReference>
<name>A0A836CWT6_SHEEP</name>
<reference evidence="2 3" key="1">
    <citation type="submission" date="2020-12" db="EMBL/GenBank/DDBJ databases">
        <title>De novo assembly of Tibetan sheep genome.</title>
        <authorList>
            <person name="Li X."/>
        </authorList>
    </citation>
    <scope>NUCLEOTIDE SEQUENCE [LARGE SCALE GENOMIC DNA]</scope>
    <source>
        <tissue evidence="2">Heart</tissue>
    </source>
</reference>
<evidence type="ECO:0000256" key="1">
    <source>
        <dbReference type="SAM" id="MobiDB-lite"/>
    </source>
</evidence>
<dbReference type="AlphaFoldDB" id="A0A836CWT6"/>
<feature type="compositionally biased region" description="Polar residues" evidence="1">
    <location>
        <begin position="15"/>
        <end position="27"/>
    </location>
</feature>
<evidence type="ECO:0000313" key="3">
    <source>
        <dbReference type="Proteomes" id="UP000664991"/>
    </source>
</evidence>
<evidence type="ECO:0000313" key="2">
    <source>
        <dbReference type="EMBL" id="KAG5201915.1"/>
    </source>
</evidence>
<sequence>MGPGPPLHLRGHTPGLSQPAVTMTTSPRPGGGTGMEAASPFREREGGRSGQTHSRREGKPCPFQLAQAPLVLELLWGSLTGYGLEDPKCPSAAQPHRLATETVLTVRTMEERPYRPREAKVHRLQWL</sequence>
<proteinExistence type="predicted"/>
<gene>
    <name evidence="2" type="ORF">JEQ12_004678</name>
</gene>